<evidence type="ECO:0000313" key="3">
    <source>
        <dbReference type="Proteomes" id="UP001150941"/>
    </source>
</evidence>
<evidence type="ECO:0000256" key="1">
    <source>
        <dbReference type="SAM" id="MobiDB-lite"/>
    </source>
</evidence>
<reference evidence="2" key="2">
    <citation type="journal article" date="2023" name="IMA Fungus">
        <title>Comparative genomic study of the Penicillium genus elucidates a diverse pangenome and 15 lateral gene transfer events.</title>
        <authorList>
            <person name="Petersen C."/>
            <person name="Sorensen T."/>
            <person name="Nielsen M.R."/>
            <person name="Sondergaard T.E."/>
            <person name="Sorensen J.L."/>
            <person name="Fitzpatrick D.A."/>
            <person name="Frisvad J.C."/>
            <person name="Nielsen K.L."/>
        </authorList>
    </citation>
    <scope>NUCLEOTIDE SEQUENCE</scope>
    <source>
        <strain evidence="2">IBT 19713</strain>
    </source>
</reference>
<organism evidence="2 3">
    <name type="scientific">Penicillium chermesinum</name>
    <dbReference type="NCBI Taxonomy" id="63820"/>
    <lineage>
        <taxon>Eukaryota</taxon>
        <taxon>Fungi</taxon>
        <taxon>Dikarya</taxon>
        <taxon>Ascomycota</taxon>
        <taxon>Pezizomycotina</taxon>
        <taxon>Eurotiomycetes</taxon>
        <taxon>Eurotiomycetidae</taxon>
        <taxon>Eurotiales</taxon>
        <taxon>Aspergillaceae</taxon>
        <taxon>Penicillium</taxon>
    </lineage>
</organism>
<name>A0A9W9P6R3_9EURO</name>
<proteinExistence type="predicted"/>
<protein>
    <submittedName>
        <fullName evidence="2">Uncharacterized protein</fullName>
    </submittedName>
</protein>
<gene>
    <name evidence="2" type="ORF">N7468_003557</name>
</gene>
<reference evidence="2" key="1">
    <citation type="submission" date="2022-11" db="EMBL/GenBank/DDBJ databases">
        <authorList>
            <person name="Petersen C."/>
        </authorList>
    </citation>
    <scope>NUCLEOTIDE SEQUENCE</scope>
    <source>
        <strain evidence="2">IBT 19713</strain>
    </source>
</reference>
<accession>A0A9W9P6R3</accession>
<dbReference type="EMBL" id="JAPQKS010000003">
    <property type="protein sequence ID" value="KAJ5238938.1"/>
    <property type="molecule type" value="Genomic_DNA"/>
</dbReference>
<dbReference type="RefSeq" id="XP_058331857.1">
    <property type="nucleotide sequence ID" value="XM_058472854.1"/>
</dbReference>
<comment type="caution">
    <text evidence="2">The sequence shown here is derived from an EMBL/GenBank/DDBJ whole genome shotgun (WGS) entry which is preliminary data.</text>
</comment>
<evidence type="ECO:0000313" key="2">
    <source>
        <dbReference type="EMBL" id="KAJ5238938.1"/>
    </source>
</evidence>
<sequence>MPATEKIKDTAPASEQPPSSPTWKMSVLESVRGIFWGRQSSNDSEADAVSGWVGRKGRGRCRSVGEVH</sequence>
<dbReference type="Proteomes" id="UP001150941">
    <property type="component" value="Unassembled WGS sequence"/>
</dbReference>
<dbReference type="OrthoDB" id="4350995at2759"/>
<dbReference type="AlphaFoldDB" id="A0A9W9P6R3"/>
<keyword evidence="3" id="KW-1185">Reference proteome</keyword>
<dbReference type="GeneID" id="83200157"/>
<feature type="region of interest" description="Disordered" evidence="1">
    <location>
        <begin position="1"/>
        <end position="23"/>
    </location>
</feature>